<dbReference type="InterPro" id="IPR005821">
    <property type="entry name" value="Ion_trans_dom"/>
</dbReference>
<feature type="transmembrane region" description="Helical" evidence="14">
    <location>
        <begin position="558"/>
        <end position="576"/>
    </location>
</feature>
<evidence type="ECO:0000256" key="12">
    <source>
        <dbReference type="ARBA" id="ARBA00023303"/>
    </source>
</evidence>
<organism evidence="16 17">
    <name type="scientific">Paramecium sonneborni</name>
    <dbReference type="NCBI Taxonomy" id="65129"/>
    <lineage>
        <taxon>Eukaryota</taxon>
        <taxon>Sar</taxon>
        <taxon>Alveolata</taxon>
        <taxon>Ciliophora</taxon>
        <taxon>Intramacronucleata</taxon>
        <taxon>Oligohymenophorea</taxon>
        <taxon>Peniculida</taxon>
        <taxon>Parameciidae</taxon>
        <taxon>Paramecium</taxon>
    </lineage>
</organism>
<feature type="transmembrane region" description="Helical" evidence="14">
    <location>
        <begin position="140"/>
        <end position="163"/>
    </location>
</feature>
<feature type="transmembrane region" description="Helical" evidence="14">
    <location>
        <begin position="467"/>
        <end position="485"/>
    </location>
</feature>
<evidence type="ECO:0000256" key="8">
    <source>
        <dbReference type="ARBA" id="ARBA00022989"/>
    </source>
</evidence>
<dbReference type="FunFam" id="1.10.287.70:FF:000504">
    <property type="entry name" value="Uncharacterized protein"/>
    <property type="match status" value="1"/>
</dbReference>
<dbReference type="FunFam" id="1.10.287.70:FF:000500">
    <property type="entry name" value="Uncharacterized protein"/>
    <property type="match status" value="1"/>
</dbReference>
<proteinExistence type="predicted"/>
<feature type="transmembrane region" description="Helical" evidence="14">
    <location>
        <begin position="1138"/>
        <end position="1165"/>
    </location>
</feature>
<evidence type="ECO:0000256" key="11">
    <source>
        <dbReference type="ARBA" id="ARBA00023180"/>
    </source>
</evidence>
<evidence type="ECO:0000313" key="16">
    <source>
        <dbReference type="EMBL" id="CAD8096782.1"/>
    </source>
</evidence>
<dbReference type="PROSITE" id="PS50222">
    <property type="entry name" value="EF_HAND_2"/>
    <property type="match status" value="1"/>
</dbReference>
<dbReference type="Pfam" id="PF00520">
    <property type="entry name" value="Ion_trans"/>
    <property type="match status" value="4"/>
</dbReference>
<keyword evidence="11" id="KW-0325">Glycoprotein</keyword>
<keyword evidence="17" id="KW-1185">Reference proteome</keyword>
<protein>
    <recommendedName>
        <fullName evidence="15">EF-hand domain-containing protein</fullName>
    </recommendedName>
</protein>
<feature type="transmembrane region" description="Helical" evidence="14">
    <location>
        <begin position="1028"/>
        <end position="1050"/>
    </location>
</feature>
<evidence type="ECO:0000256" key="10">
    <source>
        <dbReference type="ARBA" id="ARBA00023136"/>
    </source>
</evidence>
<comment type="caution">
    <text evidence="16">The sequence shown here is derived from an EMBL/GenBank/DDBJ whole genome shotgun (WGS) entry which is preliminary data.</text>
</comment>
<dbReference type="GO" id="GO:0098703">
    <property type="term" value="P:calcium ion import across plasma membrane"/>
    <property type="evidence" value="ECO:0007669"/>
    <property type="project" value="TreeGrafter"/>
</dbReference>
<keyword evidence="9" id="KW-0406">Ion transport</keyword>
<reference evidence="16" key="1">
    <citation type="submission" date="2021-01" db="EMBL/GenBank/DDBJ databases">
        <authorList>
            <consortium name="Genoscope - CEA"/>
            <person name="William W."/>
        </authorList>
    </citation>
    <scope>NUCLEOTIDE SEQUENCE</scope>
</reference>
<keyword evidence="2" id="KW-0813">Transport</keyword>
<comment type="subcellular location">
    <subcellularLocation>
        <location evidence="1">Membrane</location>
        <topology evidence="1">Multi-pass membrane protein</topology>
    </subcellularLocation>
</comment>
<feature type="transmembrane region" description="Helical" evidence="14">
    <location>
        <begin position="436"/>
        <end position="455"/>
    </location>
</feature>
<feature type="transmembrane region" description="Helical" evidence="14">
    <location>
        <begin position="1235"/>
        <end position="1254"/>
    </location>
</feature>
<feature type="transmembrane region" description="Helical" evidence="14">
    <location>
        <begin position="223"/>
        <end position="243"/>
    </location>
</feature>
<dbReference type="GO" id="GO:0005891">
    <property type="term" value="C:voltage-gated calcium channel complex"/>
    <property type="evidence" value="ECO:0007669"/>
    <property type="project" value="TreeGrafter"/>
</dbReference>
<evidence type="ECO:0000256" key="1">
    <source>
        <dbReference type="ARBA" id="ARBA00004141"/>
    </source>
</evidence>
<feature type="transmembrane region" description="Helical" evidence="14">
    <location>
        <begin position="641"/>
        <end position="662"/>
    </location>
</feature>
<evidence type="ECO:0000256" key="9">
    <source>
        <dbReference type="ARBA" id="ARBA00023065"/>
    </source>
</evidence>
<keyword evidence="8 14" id="KW-1133">Transmembrane helix</keyword>
<feature type="transmembrane region" description="Helical" evidence="14">
    <location>
        <begin position="1099"/>
        <end position="1123"/>
    </location>
</feature>
<dbReference type="GO" id="GO:0005509">
    <property type="term" value="F:calcium ion binding"/>
    <property type="evidence" value="ECO:0007669"/>
    <property type="project" value="InterPro"/>
</dbReference>
<keyword evidence="12" id="KW-0407">Ion channel</keyword>
<keyword evidence="3" id="KW-0109">Calcium transport</keyword>
<keyword evidence="13" id="KW-0175">Coiled coil</keyword>
<dbReference type="OrthoDB" id="298291at2759"/>
<keyword evidence="4" id="KW-0107">Calcium channel</keyword>
<dbReference type="PROSITE" id="PS50096">
    <property type="entry name" value="IQ"/>
    <property type="match status" value="1"/>
</dbReference>
<feature type="coiled-coil region" evidence="13">
    <location>
        <begin position="658"/>
        <end position="685"/>
    </location>
</feature>
<feature type="domain" description="EF-hand" evidence="15">
    <location>
        <begin position="1377"/>
        <end position="1412"/>
    </location>
</feature>
<dbReference type="PANTHER" id="PTHR45628:SF7">
    <property type="entry name" value="VOLTAGE-DEPENDENT CALCIUM CHANNEL TYPE A SUBUNIT ALPHA-1"/>
    <property type="match status" value="1"/>
</dbReference>
<evidence type="ECO:0000313" key="17">
    <source>
        <dbReference type="Proteomes" id="UP000692954"/>
    </source>
</evidence>
<evidence type="ECO:0000256" key="5">
    <source>
        <dbReference type="ARBA" id="ARBA00022692"/>
    </source>
</evidence>
<keyword evidence="6" id="KW-0106">Calcium</keyword>
<dbReference type="PANTHER" id="PTHR45628">
    <property type="entry name" value="VOLTAGE-DEPENDENT CALCIUM CHANNEL TYPE A SUBUNIT ALPHA-1"/>
    <property type="match status" value="1"/>
</dbReference>
<accession>A0A8S1NWG3</accession>
<feature type="transmembrane region" description="Helical" evidence="14">
    <location>
        <begin position="921"/>
        <end position="946"/>
    </location>
</feature>
<dbReference type="Proteomes" id="UP000692954">
    <property type="component" value="Unassembled WGS sequence"/>
</dbReference>
<dbReference type="GO" id="GO:0008331">
    <property type="term" value="F:high voltage-gated calcium channel activity"/>
    <property type="evidence" value="ECO:0007669"/>
    <property type="project" value="TreeGrafter"/>
</dbReference>
<feature type="transmembrane region" description="Helical" evidence="14">
    <location>
        <begin position="338"/>
        <end position="360"/>
    </location>
</feature>
<dbReference type="EMBL" id="CAJJDN010000067">
    <property type="protein sequence ID" value="CAD8096782.1"/>
    <property type="molecule type" value="Genomic_DNA"/>
</dbReference>
<dbReference type="InterPro" id="IPR050599">
    <property type="entry name" value="VDCC_alpha-1_subunit"/>
</dbReference>
<evidence type="ECO:0000256" key="7">
    <source>
        <dbReference type="ARBA" id="ARBA00022882"/>
    </source>
</evidence>
<evidence type="ECO:0000256" key="13">
    <source>
        <dbReference type="SAM" id="Coils"/>
    </source>
</evidence>
<keyword evidence="10 14" id="KW-0472">Membrane</keyword>
<evidence type="ECO:0000256" key="14">
    <source>
        <dbReference type="SAM" id="Phobius"/>
    </source>
</evidence>
<sequence length="1697" mass="200044">MFQQFLNCFKNKSAKDASKEYEKDVLSSVLDIIPNYQSKKGEEMDFEIRKQFNKSDNLKASDENLIKQDDDDYPYCRFSLDYFSLTNRFRIFCVQINQSKLFQWIHSLLSMIIVCVLIVKPYNNKNSGLNITISMEVIEGIIISCDVIFSIQVVISVISFGMWNCKYGYYKDPYAFINSICLLFALILRQSYLYIFRALFLVDFIVQTKYFLIVKKLSNTVKHALMMTAYVIIIITLFTYIYATMGVQIWSDQLYHYCVKDGQIDDYPARLCGFGRQCPDDYVCQSGYYHQPFTQYDYISFDEIPNALLTLFICHFIEGWVEVQQNLADSFNKYISSIYLWSYIIIGTFFLQNLLVAILLNQYQMDQQTEEAPKIKIKSQTKIQINNERRRSYFLIPGHQSRSKKRALQLIHNQHNKAAQRSQLRIKLKNIISSNYVKYFYSLLFITNLILFSLNDESAYHNNFEDQITVINLVFLFIYILEDIARIYVWKQKENKYILLSEFIIDFISFIVQINDMSYAFVLNAIKGLRLLWFFNTQTSWSNYKVLLSALQKSFINIPKLILVFLTYMIVIGILGREYFAGMLHFNEQGNYDKQGSYIPRANFDSIRNTVSSLFIIICSDQWENIFYTTLETKTWIPYPFFIFVLILCRFFILSSFLTIMLDNYEEAKNEADKSKARAQRVISSMQKTKVVPVVQQQSQSVTPQTEKIIYFGRLSKLSDDSDDEEQESKHQILQRSASKLPQITIFKSNDDIKVSISTNQSYKQYFMNSALFVLHNKSILRKRIQQLLQNKYFEWLMSSIIILNLILLGLDIPIYEQKDIIQKFNVVFTIIFIFEILLKVLGHGFIWNQNEHNRAFIYNNQNNIDLAVLIISSISDLNLYNSGYLKAFRALRTLRVFSSAKRGSQSEELNLISKSLFQTISLLSSMIFVTGICIWILSIFCMTIWKGKLYFCTNVQSYDNIYTKQDCLDQNGEWINNITNFDTVQDSLLCLFRIIIGEGWTSQMFYVSDITERDMHPRVNSSANYQLLYYILLFLLNIMLLNLFTGLIINNYRTIKENISNYKSLNEHQREWLQMMYIMQKKNLIRLIEKPEHKFRQICYYIATYKYFELIILILLLLNLIFCSANGKTINQTTKQAFYVLDILFITLFHIEVFIKFSAFWYLYLKDSWNKFDILLLISTDALLILDSKIDMPKIFMIPLIIRCLRVLNTYKILKLNRPLKVLIDVIQEILPTLLSVVAFILIIVIVYALIGIQTLSTIKSTTRDAQYPFYQELGQRNKNFQNFWDAILILIEITTGQYWPFYMLDYTIDKAGCHSQSAEQIMNEGVQGCSTFFGYFYFISFLVLIRIIMISLFLAMIIESYHECLLENTAVINPYQIEDFFLKWSDYDPKGSGWISPEDFAFLMFEMNPPLGFKDENAQLQLFDFNQNHKKHSAYIYNPRTKMHLKKIDIFKKLKDFQVLIYKNQMIHIKDVCLQIAYNAVKKKNDLHGIEQIADKLVLRKIRKSWEAKFPDLGDQKFLHFAVDIFAISSISNILRGVIERRKVKKRIKEMQKQNNLRQLEINENAYLTTKNVEESHRHRRKSQIRKRVFPFAQSNNSYRKNKLSLEGNVQNRRLVRRTDVMQSQQLSSQVETNSLSTHNFYIDPQEMYNGFPMKVVYETQKIDFPSDNSQRSFFGQMKFKGDISERMSEEESKN</sequence>
<evidence type="ECO:0000256" key="3">
    <source>
        <dbReference type="ARBA" id="ARBA00022568"/>
    </source>
</evidence>
<evidence type="ECO:0000259" key="15">
    <source>
        <dbReference type="PROSITE" id="PS50222"/>
    </source>
</evidence>
<feature type="transmembrane region" description="Helical" evidence="14">
    <location>
        <begin position="101"/>
        <end position="119"/>
    </location>
</feature>
<keyword evidence="5 14" id="KW-0812">Transmembrane</keyword>
<feature type="transmembrane region" description="Helical" evidence="14">
    <location>
        <begin position="1334"/>
        <end position="1360"/>
    </location>
</feature>
<gene>
    <name evidence="16" type="ORF">PSON_ATCC_30995.1.T0670066</name>
</gene>
<feature type="transmembrane region" description="Helical" evidence="14">
    <location>
        <begin position="827"/>
        <end position="848"/>
    </location>
</feature>
<feature type="transmembrane region" description="Helical" evidence="14">
    <location>
        <begin position="793"/>
        <end position="815"/>
    </location>
</feature>
<evidence type="ECO:0000256" key="4">
    <source>
        <dbReference type="ARBA" id="ARBA00022673"/>
    </source>
</evidence>
<name>A0A8S1NWG3_9CILI</name>
<evidence type="ECO:0000256" key="2">
    <source>
        <dbReference type="ARBA" id="ARBA00022448"/>
    </source>
</evidence>
<dbReference type="InterPro" id="IPR002048">
    <property type="entry name" value="EF_hand_dom"/>
</dbReference>
<keyword evidence="7" id="KW-0851">Voltage-gated channel</keyword>
<evidence type="ECO:0000256" key="6">
    <source>
        <dbReference type="ARBA" id="ARBA00022837"/>
    </source>
</evidence>
<feature type="transmembrane region" description="Helical" evidence="14">
    <location>
        <begin position="175"/>
        <end position="202"/>
    </location>
</feature>